<keyword evidence="7" id="KW-0418">Kinase</keyword>
<reference evidence="18" key="1">
    <citation type="submission" date="2024-06" db="EMBL/GenBank/DDBJ databases">
        <authorList>
            <person name="Ryan C."/>
        </authorList>
    </citation>
    <scope>NUCLEOTIDE SEQUENCE [LARGE SCALE GENOMIC DNA]</scope>
</reference>
<evidence type="ECO:0000256" key="6">
    <source>
        <dbReference type="ARBA" id="ARBA00022741"/>
    </source>
</evidence>
<feature type="binding site" evidence="12">
    <location>
        <position position="358"/>
    </location>
    <ligand>
        <name>ATP</name>
        <dbReference type="ChEBI" id="CHEBI:30616"/>
    </ligand>
</feature>
<dbReference type="InterPro" id="IPR000719">
    <property type="entry name" value="Prot_kinase_dom"/>
</dbReference>
<dbReference type="Gene3D" id="1.10.510.10">
    <property type="entry name" value="Transferase(Phosphotransferase) domain 1"/>
    <property type="match status" value="1"/>
</dbReference>
<dbReference type="Gene3D" id="3.30.200.20">
    <property type="entry name" value="Phosphorylase Kinase, domain 1"/>
    <property type="match status" value="1"/>
</dbReference>
<evidence type="ECO:0000313" key="18">
    <source>
        <dbReference type="Proteomes" id="UP001497457"/>
    </source>
</evidence>
<keyword evidence="18" id="KW-1185">Reference proteome</keyword>
<dbReference type="Pfam" id="PF14380">
    <property type="entry name" value="WAK_assoc"/>
    <property type="match status" value="1"/>
</dbReference>
<dbReference type="InterPro" id="IPR025287">
    <property type="entry name" value="WAK_GUB"/>
</dbReference>
<evidence type="ECO:0000256" key="10">
    <source>
        <dbReference type="ARBA" id="ARBA00023136"/>
    </source>
</evidence>
<dbReference type="AlphaFoldDB" id="A0ABC9AH81"/>
<keyword evidence="6 12" id="KW-0547">Nucleotide-binding</keyword>
<feature type="chain" id="PRO_5044834062" description="Protein kinase domain-containing protein" evidence="15">
    <location>
        <begin position="29"/>
        <end position="650"/>
    </location>
</feature>
<dbReference type="PANTHER" id="PTHR27009">
    <property type="entry name" value="RUST RESISTANCE KINASE LR10-RELATED"/>
    <property type="match status" value="1"/>
</dbReference>
<feature type="region of interest" description="Disordered" evidence="13">
    <location>
        <begin position="629"/>
        <end position="650"/>
    </location>
</feature>
<keyword evidence="5 15" id="KW-0732">Signal</keyword>
<keyword evidence="10 14" id="KW-0472">Membrane</keyword>
<dbReference type="InterPro" id="IPR017441">
    <property type="entry name" value="Protein_kinase_ATP_BS"/>
</dbReference>
<evidence type="ECO:0000256" key="13">
    <source>
        <dbReference type="SAM" id="MobiDB-lite"/>
    </source>
</evidence>
<dbReference type="EMBL" id="OZ075130">
    <property type="protein sequence ID" value="CAL4977693.1"/>
    <property type="molecule type" value="Genomic_DNA"/>
</dbReference>
<feature type="signal peptide" evidence="15">
    <location>
        <begin position="1"/>
        <end position="28"/>
    </location>
</feature>
<dbReference type="GO" id="GO:0016020">
    <property type="term" value="C:membrane"/>
    <property type="evidence" value="ECO:0007669"/>
    <property type="project" value="UniProtKB-SubCell"/>
</dbReference>
<evidence type="ECO:0000313" key="17">
    <source>
        <dbReference type="EMBL" id="CAL4977693.1"/>
    </source>
</evidence>
<dbReference type="Pfam" id="PF00069">
    <property type="entry name" value="Pkinase"/>
    <property type="match status" value="1"/>
</dbReference>
<evidence type="ECO:0000256" key="4">
    <source>
        <dbReference type="ARBA" id="ARBA00022692"/>
    </source>
</evidence>
<dbReference type="Pfam" id="PF13947">
    <property type="entry name" value="GUB_WAK_bind"/>
    <property type="match status" value="1"/>
</dbReference>
<keyword evidence="2" id="KW-0723">Serine/threonine-protein kinase</keyword>
<evidence type="ECO:0000256" key="11">
    <source>
        <dbReference type="ARBA" id="ARBA00023180"/>
    </source>
</evidence>
<name>A0ABC9AH81_9POAL</name>
<reference evidence="17 18" key="2">
    <citation type="submission" date="2024-10" db="EMBL/GenBank/DDBJ databases">
        <authorList>
            <person name="Ryan C."/>
        </authorList>
    </citation>
    <scope>NUCLEOTIDE SEQUENCE [LARGE SCALE GENOMIC DNA]</scope>
</reference>
<evidence type="ECO:0000256" key="8">
    <source>
        <dbReference type="ARBA" id="ARBA00022840"/>
    </source>
</evidence>
<evidence type="ECO:0000256" key="1">
    <source>
        <dbReference type="ARBA" id="ARBA00004479"/>
    </source>
</evidence>
<dbReference type="PROSITE" id="PS50011">
    <property type="entry name" value="PROTEIN_KINASE_DOM"/>
    <property type="match status" value="1"/>
</dbReference>
<evidence type="ECO:0000259" key="16">
    <source>
        <dbReference type="PROSITE" id="PS50011"/>
    </source>
</evidence>
<dbReference type="SMART" id="SM00220">
    <property type="entry name" value="S_TKc"/>
    <property type="match status" value="1"/>
</dbReference>
<dbReference type="InterPro" id="IPR032872">
    <property type="entry name" value="WAK_assoc_C"/>
</dbReference>
<dbReference type="GO" id="GO:0005524">
    <property type="term" value="F:ATP binding"/>
    <property type="evidence" value="ECO:0007669"/>
    <property type="project" value="UniProtKB-UniRule"/>
</dbReference>
<keyword evidence="4 14" id="KW-0812">Transmembrane</keyword>
<dbReference type="GO" id="GO:0004674">
    <property type="term" value="F:protein serine/threonine kinase activity"/>
    <property type="evidence" value="ECO:0007669"/>
    <property type="project" value="UniProtKB-KW"/>
</dbReference>
<dbReference type="PROSITE" id="PS00108">
    <property type="entry name" value="PROTEIN_KINASE_ST"/>
    <property type="match status" value="1"/>
</dbReference>
<dbReference type="FunFam" id="1.10.510.10:FF:000590">
    <property type="entry name" value="PR5-like receptor kinase"/>
    <property type="match status" value="1"/>
</dbReference>
<comment type="subcellular location">
    <subcellularLocation>
        <location evidence="1">Membrane</location>
        <topology evidence="1">Single-pass type I membrane protein</topology>
    </subcellularLocation>
</comment>
<feature type="domain" description="Protein kinase" evidence="16">
    <location>
        <begin position="330"/>
        <end position="604"/>
    </location>
</feature>
<evidence type="ECO:0000256" key="12">
    <source>
        <dbReference type="PROSITE-ProRule" id="PRU10141"/>
    </source>
</evidence>
<dbReference type="InterPro" id="IPR008271">
    <property type="entry name" value="Ser/Thr_kinase_AS"/>
</dbReference>
<evidence type="ECO:0000256" key="7">
    <source>
        <dbReference type="ARBA" id="ARBA00022777"/>
    </source>
</evidence>
<evidence type="ECO:0000256" key="2">
    <source>
        <dbReference type="ARBA" id="ARBA00022527"/>
    </source>
</evidence>
<organism evidence="17 18">
    <name type="scientific">Urochloa decumbens</name>
    <dbReference type="NCBI Taxonomy" id="240449"/>
    <lineage>
        <taxon>Eukaryota</taxon>
        <taxon>Viridiplantae</taxon>
        <taxon>Streptophyta</taxon>
        <taxon>Embryophyta</taxon>
        <taxon>Tracheophyta</taxon>
        <taxon>Spermatophyta</taxon>
        <taxon>Magnoliopsida</taxon>
        <taxon>Liliopsida</taxon>
        <taxon>Poales</taxon>
        <taxon>Poaceae</taxon>
        <taxon>PACMAD clade</taxon>
        <taxon>Panicoideae</taxon>
        <taxon>Panicodae</taxon>
        <taxon>Paniceae</taxon>
        <taxon>Melinidinae</taxon>
        <taxon>Urochloa</taxon>
    </lineage>
</organism>
<gene>
    <name evidence="17" type="ORF">URODEC1_LOCUS54318</name>
</gene>
<dbReference type="InterPro" id="IPR045874">
    <property type="entry name" value="LRK10/LRL21-25-like"/>
</dbReference>
<keyword evidence="9 14" id="KW-1133">Transmembrane helix</keyword>
<accession>A0ABC9AH81</accession>
<keyword evidence="8 12" id="KW-0067">ATP-binding</keyword>
<evidence type="ECO:0000256" key="3">
    <source>
        <dbReference type="ARBA" id="ARBA00022679"/>
    </source>
</evidence>
<dbReference type="CDD" id="cd14066">
    <property type="entry name" value="STKc_IRAK"/>
    <property type="match status" value="1"/>
</dbReference>
<evidence type="ECO:0000256" key="15">
    <source>
        <dbReference type="SAM" id="SignalP"/>
    </source>
</evidence>
<keyword evidence="3" id="KW-0808">Transferase</keyword>
<dbReference type="Proteomes" id="UP001497457">
    <property type="component" value="Chromosome 20rd"/>
</dbReference>
<evidence type="ECO:0000256" key="9">
    <source>
        <dbReference type="ARBA" id="ARBA00022989"/>
    </source>
</evidence>
<dbReference type="InterPro" id="IPR011009">
    <property type="entry name" value="Kinase-like_dom_sf"/>
</dbReference>
<evidence type="ECO:0000256" key="14">
    <source>
        <dbReference type="SAM" id="Phobius"/>
    </source>
</evidence>
<dbReference type="SUPFAM" id="SSF56112">
    <property type="entry name" value="Protein kinase-like (PK-like)"/>
    <property type="match status" value="1"/>
</dbReference>
<dbReference type="PROSITE" id="PS00107">
    <property type="entry name" value="PROTEIN_KINASE_ATP"/>
    <property type="match status" value="1"/>
</dbReference>
<sequence>MMNMTALLLPSLLLHAVAFLLQLSVVASSTSQTSEPDQQGCSSPKACGDLNISYPFWLEEPGRPPCGSPPFQLKCNGSGAFLTHSMFQAYRVVSIFTHNNSVHVVDENLPLATGCPAPCFNISLVMAGLGAFSVSKANSELQFLSKCDETVPEVLPGFRRLPCDNGSFVGFGGHRVMPQGCLVSVVPTLPVPARDRHDYVASMRTGFLLEWTVVSGDCSKCTASGGECMYLDNGLGFSCNCPDGIHYPMICGSKRSGRNILLIVLMAVAASLLLPCTYVLIWYSKGQKLCSLFCKMTISNNERNIETLISSNGSLAPKRYKYSEATKITSLMNNKLGEGGYGVVFKGRLHDGRLVAVKFLHDSKAKGEEFVNEVMSIGRTSHVNIVTLYGFCLEGSKRALIYEYMPNGSLDKYIYSKNPKQILGWESLYAIAVGIARGLEYLHHSCNTRIVHFDIKPQNILLDHNFCPKIADFGLAKLCCTKDSKLSVTGARGTIGFIAPEVHSRTFGAASTKSDVYSYGMLLLEMVGGRKNVKSVVDKSSQSYFPDWIYDHYAQVDGLQACEVTQEVEEIAKKMSLIGLWCIQILPMHRPTMTNVLEMFERGLDELEMPSKQNFSQVFGSPAYNLDVESTSSSNPTKVQAYSDYKSTSL</sequence>
<dbReference type="FunFam" id="3.30.200.20:FF:000178">
    <property type="entry name" value="serine/threonine-protein kinase PBS1-like"/>
    <property type="match status" value="1"/>
</dbReference>
<proteinExistence type="predicted"/>
<feature type="transmembrane region" description="Helical" evidence="14">
    <location>
        <begin position="260"/>
        <end position="283"/>
    </location>
</feature>
<keyword evidence="11" id="KW-0325">Glycoprotein</keyword>
<evidence type="ECO:0000256" key="5">
    <source>
        <dbReference type="ARBA" id="ARBA00022729"/>
    </source>
</evidence>
<protein>
    <recommendedName>
        <fullName evidence="16">Protein kinase domain-containing protein</fullName>
    </recommendedName>
</protein>